<evidence type="ECO:0000313" key="10">
    <source>
        <dbReference type="EMBL" id="RNI26249.1"/>
    </source>
</evidence>
<dbReference type="InterPro" id="IPR000014">
    <property type="entry name" value="PAS"/>
</dbReference>
<dbReference type="Gene3D" id="3.30.565.10">
    <property type="entry name" value="Histidine kinase-like ATPase, C-terminal domain"/>
    <property type="match status" value="1"/>
</dbReference>
<dbReference type="InterPro" id="IPR005467">
    <property type="entry name" value="His_kinase_dom"/>
</dbReference>
<keyword evidence="6" id="KW-0472">Membrane</keyword>
<dbReference type="EMBL" id="RJJD01000008">
    <property type="protein sequence ID" value="RNI26249.1"/>
    <property type="molecule type" value="Genomic_DNA"/>
</dbReference>
<name>A0A3M9ML90_9BACT</name>
<dbReference type="EC" id="2.7.13.3" evidence="2"/>
<dbReference type="Pfam" id="PF08447">
    <property type="entry name" value="PAS_3"/>
    <property type="match status" value="1"/>
</dbReference>
<keyword evidence="3" id="KW-0597">Phosphoprotein</keyword>
<dbReference type="PANTHER" id="PTHR43304">
    <property type="entry name" value="PHYTOCHROME-LIKE PROTEIN CPH1"/>
    <property type="match status" value="1"/>
</dbReference>
<comment type="caution">
    <text evidence="10">The sequence shown here is derived from an EMBL/GenBank/DDBJ whole genome shotgun (WGS) entry which is preliminary data.</text>
</comment>
<evidence type="ECO:0000256" key="2">
    <source>
        <dbReference type="ARBA" id="ARBA00012438"/>
    </source>
</evidence>
<evidence type="ECO:0000256" key="5">
    <source>
        <dbReference type="ARBA" id="ARBA00022777"/>
    </source>
</evidence>
<feature type="domain" description="PAS" evidence="8">
    <location>
        <begin position="364"/>
        <end position="410"/>
    </location>
</feature>
<keyword evidence="6" id="KW-1133">Transmembrane helix</keyword>
<dbReference type="SMART" id="SM00091">
    <property type="entry name" value="PAS"/>
    <property type="match status" value="4"/>
</dbReference>
<reference evidence="10 11" key="1">
    <citation type="submission" date="2018-11" db="EMBL/GenBank/DDBJ databases">
        <title>Rufibacter latericius sp. nov., isolated from water in Baiyang Lake.</title>
        <authorList>
            <person name="Yang Y."/>
        </authorList>
    </citation>
    <scope>NUCLEOTIDE SEQUENCE [LARGE SCALE GENOMIC DNA]</scope>
    <source>
        <strain evidence="10 11">R-22-1c-1</strain>
    </source>
</reference>
<feature type="domain" description="Histidine kinase" evidence="7">
    <location>
        <begin position="758"/>
        <end position="972"/>
    </location>
</feature>
<sequence length="973" mass="110324">MPIQRTLFGVFLAAFLSLVFFTAMVYFNLQETAAIDQQEKVSLRALKSIEGLYGSLQDMEEGASSYLSTGQRASFLQYQSALPHYPQHLRDLQQAGVTDTQEKSQLKELSAKIEAFSKVAATNIGKINAAPAARLQASEQLKNQLASIRLLVHQVEEKERGKLHFADEESAVKSEQMFSTFLAFSAFMFFFFSTTYLFINRNLANRAKAAKILKEKEQLFSGLFYKSPIMLSLVEASSGKILDANEMALQFFGHSREQVIGKKAEDLDIFVDSTFRQRLFDQLKRDQKVAGMETQLKTGEGGLRNVVYNIEQVFLNNKKCFVLAFEDITDRKLAEKKLKENEALFSQIFYKSPVMKSISEADTGIYMEVNDNYSQFFGYEKEELIGKTSMDLNLWKNPEDRSSLIRQLREKGALRSLEMEARTKNGEMRHISTHADLVKLDGKECLVTALVDITEKKEADDLVKNLNISLKKSVAERIKEISDYKYALDQSAIVTITNTAGIFLYANDNCCAISGYTREELIGQHYRITDAGYHSEAFFEEMERTLASGRIWKGELKTKSKNGTYYWTETTIVPILDASGVPHQCLSIRWDITPKKDTEAALLRAFEELEKSSTSLKEAQALSHLGSWDYDHNTLEGLWSDEMYQILGTTPAQTKAGLASFLSFVHPEDKAEVEELVQTPFLSLEGSCQFPCRVVREDGSIRYLLNEYKVKPDSKGDTHQLMGITHDITKERLAQLEKERITSDLLQRNKDLEQFAYIVSHNLRAPVANIIGLSDLLKTVSPETPLFEKSMQGLKISVDKLDNVINDLNNVLQIRREVNERKEQVDLQQLVEDIKSMTSGLLAKENVTIRTDFSDLDQIYTIKSYLHSIFTNLISNSIKYRQAHQVPAIEIQAHQKDGKSIITFRDNGLGIDLKAHQNKIFGLYKRFHFHTDGKGMGLFMVKTQVEALGGRIHVQSQVNQGTEFSIEFGEAHA</sequence>
<feature type="domain" description="PAC" evidence="9">
    <location>
        <begin position="688"/>
        <end position="740"/>
    </location>
</feature>
<evidence type="ECO:0000256" key="3">
    <source>
        <dbReference type="ARBA" id="ARBA00022553"/>
    </source>
</evidence>
<dbReference type="CDD" id="cd00130">
    <property type="entry name" value="PAS"/>
    <property type="match status" value="4"/>
</dbReference>
<keyword evidence="4" id="KW-0808">Transferase</keyword>
<feature type="domain" description="PAS" evidence="8">
    <location>
        <begin position="238"/>
        <end position="262"/>
    </location>
</feature>
<dbReference type="InterPro" id="IPR003594">
    <property type="entry name" value="HATPase_dom"/>
</dbReference>
<dbReference type="SUPFAM" id="SSF47384">
    <property type="entry name" value="Homodimeric domain of signal transducing histidine kinase"/>
    <property type="match status" value="1"/>
</dbReference>
<dbReference type="NCBIfam" id="TIGR00229">
    <property type="entry name" value="sensory_box"/>
    <property type="match status" value="3"/>
</dbReference>
<dbReference type="InterPro" id="IPR013655">
    <property type="entry name" value="PAS_fold_3"/>
</dbReference>
<proteinExistence type="predicted"/>
<dbReference type="InterPro" id="IPR000700">
    <property type="entry name" value="PAS-assoc_C"/>
</dbReference>
<evidence type="ECO:0000256" key="4">
    <source>
        <dbReference type="ARBA" id="ARBA00022679"/>
    </source>
</evidence>
<dbReference type="InterPro" id="IPR001610">
    <property type="entry name" value="PAC"/>
</dbReference>
<keyword evidence="6" id="KW-0812">Transmembrane</keyword>
<gene>
    <name evidence="10" type="ORF">EFB08_15695</name>
</gene>
<dbReference type="PRINTS" id="PR00344">
    <property type="entry name" value="BCTRLSENSOR"/>
</dbReference>
<dbReference type="PANTHER" id="PTHR43304:SF1">
    <property type="entry name" value="PAC DOMAIN-CONTAINING PROTEIN"/>
    <property type="match status" value="1"/>
</dbReference>
<dbReference type="GO" id="GO:0000155">
    <property type="term" value="F:phosphorelay sensor kinase activity"/>
    <property type="evidence" value="ECO:0007669"/>
    <property type="project" value="InterPro"/>
</dbReference>
<dbReference type="RefSeq" id="WP_123127866.1">
    <property type="nucleotide sequence ID" value="NZ_RJJD01000008.1"/>
</dbReference>
<dbReference type="Pfam" id="PF13426">
    <property type="entry name" value="PAS_9"/>
    <property type="match status" value="3"/>
</dbReference>
<comment type="catalytic activity">
    <reaction evidence="1">
        <text>ATP + protein L-histidine = ADP + protein N-phospho-L-histidine.</text>
        <dbReference type="EC" id="2.7.13.3"/>
    </reaction>
</comment>
<dbReference type="PROSITE" id="PS50109">
    <property type="entry name" value="HIS_KIN"/>
    <property type="match status" value="1"/>
</dbReference>
<keyword evidence="11" id="KW-1185">Reference proteome</keyword>
<dbReference type="InterPro" id="IPR052162">
    <property type="entry name" value="Sensor_kinase/Photoreceptor"/>
</dbReference>
<dbReference type="OrthoDB" id="9811889at2"/>
<evidence type="ECO:0000256" key="6">
    <source>
        <dbReference type="SAM" id="Phobius"/>
    </source>
</evidence>
<feature type="transmembrane region" description="Helical" evidence="6">
    <location>
        <begin position="6"/>
        <end position="29"/>
    </location>
</feature>
<dbReference type="Pfam" id="PF05227">
    <property type="entry name" value="CHASE3"/>
    <property type="match status" value="1"/>
</dbReference>
<keyword evidence="5" id="KW-0418">Kinase</keyword>
<dbReference type="InterPro" id="IPR035965">
    <property type="entry name" value="PAS-like_dom_sf"/>
</dbReference>
<dbReference type="Proteomes" id="UP000272117">
    <property type="component" value="Unassembled WGS sequence"/>
</dbReference>
<dbReference type="InterPro" id="IPR036097">
    <property type="entry name" value="HisK_dim/P_sf"/>
</dbReference>
<dbReference type="Gene3D" id="3.30.450.20">
    <property type="entry name" value="PAS domain"/>
    <property type="match status" value="4"/>
</dbReference>
<dbReference type="InterPro" id="IPR004358">
    <property type="entry name" value="Sig_transdc_His_kin-like_C"/>
</dbReference>
<dbReference type="Gene3D" id="2.10.70.100">
    <property type="match status" value="1"/>
</dbReference>
<dbReference type="InterPro" id="IPR036890">
    <property type="entry name" value="HATPase_C_sf"/>
</dbReference>
<organism evidence="10 11">
    <name type="scientific">Rufibacter latericius</name>
    <dbReference type="NCBI Taxonomy" id="2487040"/>
    <lineage>
        <taxon>Bacteria</taxon>
        <taxon>Pseudomonadati</taxon>
        <taxon>Bacteroidota</taxon>
        <taxon>Cytophagia</taxon>
        <taxon>Cytophagales</taxon>
        <taxon>Hymenobacteraceae</taxon>
        <taxon>Rufibacter</taxon>
    </lineage>
</organism>
<feature type="domain" description="PAS" evidence="8">
    <location>
        <begin position="494"/>
        <end position="524"/>
    </location>
</feature>
<dbReference type="SUPFAM" id="SSF55874">
    <property type="entry name" value="ATPase domain of HSP90 chaperone/DNA topoisomerase II/histidine kinase"/>
    <property type="match status" value="1"/>
</dbReference>
<dbReference type="SMART" id="SM00388">
    <property type="entry name" value="HisKA"/>
    <property type="match status" value="1"/>
</dbReference>
<dbReference type="PROSITE" id="PS50112">
    <property type="entry name" value="PAS"/>
    <property type="match status" value="3"/>
</dbReference>
<dbReference type="Pfam" id="PF02518">
    <property type="entry name" value="HATPase_c"/>
    <property type="match status" value="1"/>
</dbReference>
<dbReference type="SMART" id="SM00086">
    <property type="entry name" value="PAC"/>
    <property type="match status" value="3"/>
</dbReference>
<feature type="domain" description="PAC" evidence="9">
    <location>
        <begin position="552"/>
        <end position="604"/>
    </location>
</feature>
<evidence type="ECO:0000256" key="1">
    <source>
        <dbReference type="ARBA" id="ARBA00000085"/>
    </source>
</evidence>
<dbReference type="SUPFAM" id="SSF55785">
    <property type="entry name" value="PYP-like sensor domain (PAS domain)"/>
    <property type="match status" value="4"/>
</dbReference>
<dbReference type="CDD" id="cd00082">
    <property type="entry name" value="HisKA"/>
    <property type="match status" value="1"/>
</dbReference>
<dbReference type="SMART" id="SM00387">
    <property type="entry name" value="HATPase_c"/>
    <property type="match status" value="1"/>
</dbReference>
<dbReference type="PROSITE" id="PS50113">
    <property type="entry name" value="PAC"/>
    <property type="match status" value="2"/>
</dbReference>
<evidence type="ECO:0000259" key="7">
    <source>
        <dbReference type="PROSITE" id="PS50109"/>
    </source>
</evidence>
<dbReference type="InterPro" id="IPR003661">
    <property type="entry name" value="HisK_dim/P_dom"/>
</dbReference>
<feature type="transmembrane region" description="Helical" evidence="6">
    <location>
        <begin position="181"/>
        <end position="199"/>
    </location>
</feature>
<dbReference type="InterPro" id="IPR007891">
    <property type="entry name" value="CHASE3"/>
</dbReference>
<evidence type="ECO:0000259" key="9">
    <source>
        <dbReference type="PROSITE" id="PS50113"/>
    </source>
</evidence>
<accession>A0A3M9ML90</accession>
<dbReference type="AlphaFoldDB" id="A0A3M9ML90"/>
<protein>
    <recommendedName>
        <fullName evidence="2">histidine kinase</fullName>
        <ecNumber evidence="2">2.7.13.3</ecNumber>
    </recommendedName>
</protein>
<evidence type="ECO:0000259" key="8">
    <source>
        <dbReference type="PROSITE" id="PS50112"/>
    </source>
</evidence>
<dbReference type="Gene3D" id="1.10.287.130">
    <property type="match status" value="1"/>
</dbReference>
<evidence type="ECO:0000313" key="11">
    <source>
        <dbReference type="Proteomes" id="UP000272117"/>
    </source>
</evidence>